<dbReference type="Proteomes" id="UP001154078">
    <property type="component" value="Chromosome 1"/>
</dbReference>
<comment type="similarity">
    <text evidence="2">Belongs to the peptidase S1 family. CLIP subfamily.</text>
</comment>
<feature type="domain" description="Peptidase S1" evidence="4">
    <location>
        <begin position="45"/>
        <end position="285"/>
    </location>
</feature>
<dbReference type="Pfam" id="PF00089">
    <property type="entry name" value="Trypsin"/>
    <property type="match status" value="2"/>
</dbReference>
<dbReference type="FunFam" id="2.40.10.10:FF:000068">
    <property type="entry name" value="transmembrane protease serine 2"/>
    <property type="match status" value="1"/>
</dbReference>
<dbReference type="PROSITE" id="PS00134">
    <property type="entry name" value="TRYPSIN_HIS"/>
    <property type="match status" value="2"/>
</dbReference>
<dbReference type="InterPro" id="IPR018114">
    <property type="entry name" value="TRYPSIN_HIS"/>
</dbReference>
<keyword evidence="6" id="KW-1185">Reference proteome</keyword>
<evidence type="ECO:0000313" key="6">
    <source>
        <dbReference type="Proteomes" id="UP001154078"/>
    </source>
</evidence>
<dbReference type="EMBL" id="OV121132">
    <property type="protein sequence ID" value="CAH0548024.1"/>
    <property type="molecule type" value="Genomic_DNA"/>
</dbReference>
<dbReference type="PANTHER" id="PTHR24256">
    <property type="entry name" value="TRYPTASE-RELATED"/>
    <property type="match status" value="1"/>
</dbReference>
<dbReference type="SMART" id="SM00020">
    <property type="entry name" value="Tryp_SPc"/>
    <property type="match status" value="1"/>
</dbReference>
<keyword evidence="3" id="KW-0732">Signal</keyword>
<dbReference type="InterPro" id="IPR036397">
    <property type="entry name" value="RNaseH_sf"/>
</dbReference>
<dbReference type="GO" id="GO:0006508">
    <property type="term" value="P:proteolysis"/>
    <property type="evidence" value="ECO:0007669"/>
    <property type="project" value="InterPro"/>
</dbReference>
<evidence type="ECO:0000259" key="4">
    <source>
        <dbReference type="PROSITE" id="PS50240"/>
    </source>
</evidence>
<accession>A0A9P0AVG9</accession>
<dbReference type="Gene3D" id="2.40.10.10">
    <property type="entry name" value="Trypsin-like serine proteases"/>
    <property type="match status" value="3"/>
</dbReference>
<reference evidence="5" key="1">
    <citation type="submission" date="2021-12" db="EMBL/GenBank/DDBJ databases">
        <authorList>
            <person name="King R."/>
        </authorList>
    </citation>
    <scope>NUCLEOTIDE SEQUENCE</scope>
</reference>
<dbReference type="GO" id="GO:0003676">
    <property type="term" value="F:nucleic acid binding"/>
    <property type="evidence" value="ECO:0007669"/>
    <property type="project" value="InterPro"/>
</dbReference>
<feature type="signal peptide" evidence="3">
    <location>
        <begin position="1"/>
        <end position="18"/>
    </location>
</feature>
<dbReference type="InterPro" id="IPR009003">
    <property type="entry name" value="Peptidase_S1_PA"/>
</dbReference>
<evidence type="ECO:0000256" key="3">
    <source>
        <dbReference type="SAM" id="SignalP"/>
    </source>
</evidence>
<evidence type="ECO:0000313" key="5">
    <source>
        <dbReference type="EMBL" id="CAH0548024.1"/>
    </source>
</evidence>
<sequence>MNVYQVSLTIFLACGVQALRCKRLSVPDCGLKHPNLEELRHPKLDYPWHVAIFKNYYKKDLYSCGGTLITPKIVVTAAHCVTLEKGDEITSSPDDFTVFAAKYYLDGDDANVQSSKVRKIIPSEKYQGASSNFGFDIALLVLTKEFKLSKHVQQICRNGSHVVSLKPNLMGVVSGWGKKPDCIETINELQEIHVSIEEDAICQAKLPESCLHFFTDDKFCAKFNQSDVPCLGLSESGLFFKNNDERFYIKGILSTAPRENGTCDHQYALYTNLDEFDSFIDKVCYVLRVRELLDQMVPEQLIRRRRALHWPARSPDLVPLDFFTWGQLKICGVQAISGKLGPDCGLKQTNLEGKSIYPWQVAIFRKLNGEEQFICGGTLLTTKIILTAAHCVTKEKGNDIAVSPEDFTVFAGKSYLDKDETSVQSTKVNKIIPAEYWRGSLQNYAFDLALLILSTEFKLSQGVQMICRDTSNVVSLTPKQIGIVSTHTNIKHFNRFDFRLLVGE</sequence>
<dbReference type="CDD" id="cd00190">
    <property type="entry name" value="Tryp_SPc"/>
    <property type="match status" value="1"/>
</dbReference>
<gene>
    <name evidence="5" type="ORF">MELIAE_LOCUS1887</name>
</gene>
<name>A0A9P0AVG9_BRAAE</name>
<keyword evidence="1" id="KW-1015">Disulfide bond</keyword>
<protein>
    <recommendedName>
        <fullName evidence="4">Peptidase S1 domain-containing protein</fullName>
    </recommendedName>
</protein>
<dbReference type="InterPro" id="IPR051487">
    <property type="entry name" value="Ser/Thr_Proteases_Immune/Dev"/>
</dbReference>
<dbReference type="InterPro" id="IPR043504">
    <property type="entry name" value="Peptidase_S1_PA_chymotrypsin"/>
</dbReference>
<dbReference type="Gene3D" id="3.30.420.10">
    <property type="entry name" value="Ribonuclease H-like superfamily/Ribonuclease H"/>
    <property type="match status" value="1"/>
</dbReference>
<dbReference type="OrthoDB" id="6744641at2759"/>
<feature type="domain" description="Peptidase S1" evidence="4">
    <location>
        <begin position="335"/>
        <end position="475"/>
    </location>
</feature>
<proteinExistence type="inferred from homology"/>
<evidence type="ECO:0000256" key="2">
    <source>
        <dbReference type="ARBA" id="ARBA00024195"/>
    </source>
</evidence>
<evidence type="ECO:0000256" key="1">
    <source>
        <dbReference type="ARBA" id="ARBA00023157"/>
    </source>
</evidence>
<feature type="chain" id="PRO_5040292728" description="Peptidase S1 domain-containing protein" evidence="3">
    <location>
        <begin position="19"/>
        <end position="504"/>
    </location>
</feature>
<dbReference type="InterPro" id="IPR001254">
    <property type="entry name" value="Trypsin_dom"/>
</dbReference>
<dbReference type="PROSITE" id="PS50240">
    <property type="entry name" value="TRYPSIN_DOM"/>
    <property type="match status" value="2"/>
</dbReference>
<dbReference type="GO" id="GO:0004252">
    <property type="term" value="F:serine-type endopeptidase activity"/>
    <property type="evidence" value="ECO:0007669"/>
    <property type="project" value="InterPro"/>
</dbReference>
<organism evidence="5 6">
    <name type="scientific">Brassicogethes aeneus</name>
    <name type="common">Rape pollen beetle</name>
    <name type="synonym">Meligethes aeneus</name>
    <dbReference type="NCBI Taxonomy" id="1431903"/>
    <lineage>
        <taxon>Eukaryota</taxon>
        <taxon>Metazoa</taxon>
        <taxon>Ecdysozoa</taxon>
        <taxon>Arthropoda</taxon>
        <taxon>Hexapoda</taxon>
        <taxon>Insecta</taxon>
        <taxon>Pterygota</taxon>
        <taxon>Neoptera</taxon>
        <taxon>Endopterygota</taxon>
        <taxon>Coleoptera</taxon>
        <taxon>Polyphaga</taxon>
        <taxon>Cucujiformia</taxon>
        <taxon>Nitidulidae</taxon>
        <taxon>Meligethinae</taxon>
        <taxon>Brassicogethes</taxon>
    </lineage>
</organism>
<dbReference type="SUPFAM" id="SSF50494">
    <property type="entry name" value="Trypsin-like serine proteases"/>
    <property type="match status" value="2"/>
</dbReference>
<dbReference type="AlphaFoldDB" id="A0A9P0AVG9"/>